<proteinExistence type="predicted"/>
<gene>
    <name evidence="1" type="ORF">L1994_00580</name>
</gene>
<dbReference type="EMBL" id="CP091092">
    <property type="protein sequence ID" value="WFN36927.1"/>
    <property type="molecule type" value="Genomic_DNA"/>
</dbReference>
<dbReference type="AlphaFoldDB" id="A0AAF0JM98"/>
<name>A0AAF0JM98_9EURY</name>
<protein>
    <submittedName>
        <fullName evidence="1">Uncharacterized protein</fullName>
    </submittedName>
</protein>
<accession>A0AAF0JM98</accession>
<dbReference type="GeneID" id="79948846"/>
<sequence length="443" mass="49852">MFSIVVLFFFIAIPVSAEEYPVINTSYTYIDAGTCDVFTYPSTDQFSHLGLSKGEVAYSKDKDPFVYIWNSETGEIESFDTTEIAEENDNWISFWMEIQCLDISNGIAYYSLNIHKTTTTGTSASPKGLFRYDGLKNENVEYLSDHCIDDLLADNNLVLMKDSWYDPESFSVLDKLRIYSSDSDELIAIDNRTDISDLIGFGKYKVVTLAQSLYSHMPGDRIKKDGIAVFDLKPALTGGPVKEIKIPDATDISSNEQINVDQDCFSDNYFVWTKGIKTTDVDKDKFQCTLYATDLGTLENTALDSKADLSFGLYSYAVDGDYLIYKNEERIFLYEIPTGEKKEVRISGNDEFAVGDIVEFDEGQLLVRAYPKEYTGYNPSKYEIWFIDLNSYINPVEKSEPEITNSNDNDSGKAETPLSSVIPISALLTAGVFFLQPPGKNKK</sequence>
<dbReference type="RefSeq" id="WP_278099764.1">
    <property type="nucleotide sequence ID" value="NZ_CP091092.1"/>
</dbReference>
<evidence type="ECO:0000313" key="1">
    <source>
        <dbReference type="EMBL" id="WFN36927.1"/>
    </source>
</evidence>
<dbReference type="Proteomes" id="UP001218895">
    <property type="component" value="Chromosome"/>
</dbReference>
<dbReference type="SUPFAM" id="SSF82171">
    <property type="entry name" value="DPP6 N-terminal domain-like"/>
    <property type="match status" value="1"/>
</dbReference>
<dbReference type="KEGG" id="manq:L1994_00580"/>
<reference evidence="1" key="1">
    <citation type="submission" date="2022-01" db="EMBL/GenBank/DDBJ databases">
        <title>Complete genome of Methanomicrobium antiquum DSM 21220.</title>
        <authorList>
            <person name="Chen S.-C."/>
            <person name="You Y.-T."/>
            <person name="Zhou Y.-Z."/>
            <person name="Lai M.-C."/>
        </authorList>
    </citation>
    <scope>NUCLEOTIDE SEQUENCE</scope>
    <source>
        <strain evidence="1">DSM 21220</strain>
    </source>
</reference>
<evidence type="ECO:0000313" key="2">
    <source>
        <dbReference type="Proteomes" id="UP001218895"/>
    </source>
</evidence>
<organism evidence="1 2">
    <name type="scientific">Methanomicrobium antiquum</name>
    <dbReference type="NCBI Taxonomy" id="487686"/>
    <lineage>
        <taxon>Archaea</taxon>
        <taxon>Methanobacteriati</taxon>
        <taxon>Methanobacteriota</taxon>
        <taxon>Stenosarchaea group</taxon>
        <taxon>Methanomicrobia</taxon>
        <taxon>Methanomicrobiales</taxon>
        <taxon>Methanomicrobiaceae</taxon>
        <taxon>Methanomicrobium</taxon>
    </lineage>
</organism>
<keyword evidence="2" id="KW-1185">Reference proteome</keyword>